<dbReference type="KEGG" id="psco:LY89DRAFT_712897"/>
<dbReference type="InParanoid" id="A0A194XUX9"/>
<dbReference type="PANTHER" id="PTHR23028">
    <property type="entry name" value="ACETYLTRANSFERASE"/>
    <property type="match status" value="1"/>
</dbReference>
<dbReference type="AlphaFoldDB" id="A0A194XUX9"/>
<evidence type="ECO:0000313" key="3">
    <source>
        <dbReference type="EMBL" id="KUJ23941.1"/>
    </source>
</evidence>
<feature type="transmembrane region" description="Helical" evidence="1">
    <location>
        <begin position="471"/>
        <end position="490"/>
    </location>
</feature>
<gene>
    <name evidence="3" type="ORF">LY89DRAFT_712897</name>
</gene>
<dbReference type="Pfam" id="PF01757">
    <property type="entry name" value="Acyl_transf_3"/>
    <property type="match status" value="1"/>
</dbReference>
<proteinExistence type="predicted"/>
<name>A0A194XUX9_MOLSC</name>
<feature type="transmembrane region" description="Helical" evidence="1">
    <location>
        <begin position="37"/>
        <end position="58"/>
    </location>
</feature>
<dbReference type="Proteomes" id="UP000070700">
    <property type="component" value="Unassembled WGS sequence"/>
</dbReference>
<feature type="transmembrane region" description="Helical" evidence="1">
    <location>
        <begin position="235"/>
        <end position="255"/>
    </location>
</feature>
<feature type="transmembrane region" description="Helical" evidence="1">
    <location>
        <begin position="524"/>
        <end position="546"/>
    </location>
</feature>
<evidence type="ECO:0000259" key="2">
    <source>
        <dbReference type="Pfam" id="PF01757"/>
    </source>
</evidence>
<dbReference type="GeneID" id="28827735"/>
<evidence type="ECO:0000313" key="4">
    <source>
        <dbReference type="Proteomes" id="UP000070700"/>
    </source>
</evidence>
<organism evidence="3 4">
    <name type="scientific">Mollisia scopiformis</name>
    <name type="common">Conifer needle endophyte fungus</name>
    <name type="synonym">Phialocephala scopiformis</name>
    <dbReference type="NCBI Taxonomy" id="149040"/>
    <lineage>
        <taxon>Eukaryota</taxon>
        <taxon>Fungi</taxon>
        <taxon>Dikarya</taxon>
        <taxon>Ascomycota</taxon>
        <taxon>Pezizomycotina</taxon>
        <taxon>Leotiomycetes</taxon>
        <taxon>Helotiales</taxon>
        <taxon>Mollisiaceae</taxon>
        <taxon>Mollisia</taxon>
    </lineage>
</organism>
<dbReference type="InterPro" id="IPR002656">
    <property type="entry name" value="Acyl_transf_3_dom"/>
</dbReference>
<reference evidence="3 4" key="1">
    <citation type="submission" date="2015-10" db="EMBL/GenBank/DDBJ databases">
        <title>Full genome of DAOMC 229536 Phialocephala scopiformis, a fungal endophyte of spruce producing the potent anti-insectan compound rugulosin.</title>
        <authorList>
            <consortium name="DOE Joint Genome Institute"/>
            <person name="Walker A.K."/>
            <person name="Frasz S.L."/>
            <person name="Seifert K.A."/>
            <person name="Miller J.D."/>
            <person name="Mondo S.J."/>
            <person name="Labutti K."/>
            <person name="Lipzen A."/>
            <person name="Dockter R."/>
            <person name="Kennedy M."/>
            <person name="Grigoriev I.V."/>
            <person name="Spatafora J.W."/>
        </authorList>
    </citation>
    <scope>NUCLEOTIDE SEQUENCE [LARGE SCALE GENOMIC DNA]</scope>
    <source>
        <strain evidence="3 4">CBS 120377</strain>
    </source>
</reference>
<protein>
    <recommendedName>
        <fullName evidence="2">Acyltransferase 3 domain-containing protein</fullName>
    </recommendedName>
</protein>
<keyword evidence="1" id="KW-0472">Membrane</keyword>
<keyword evidence="4" id="KW-1185">Reference proteome</keyword>
<evidence type="ECO:0000256" key="1">
    <source>
        <dbReference type="SAM" id="Phobius"/>
    </source>
</evidence>
<dbReference type="RefSeq" id="XP_018078296.1">
    <property type="nucleotide sequence ID" value="XM_018218009.1"/>
</dbReference>
<feature type="domain" description="Acyltransferase 3" evidence="2">
    <location>
        <begin position="71"/>
        <end position="302"/>
    </location>
</feature>
<dbReference type="OrthoDB" id="5819582at2759"/>
<feature type="transmembrane region" description="Helical" evidence="1">
    <location>
        <begin position="385"/>
        <end position="407"/>
    </location>
</feature>
<feature type="transmembrane region" description="Helical" evidence="1">
    <location>
        <begin position="114"/>
        <end position="136"/>
    </location>
</feature>
<feature type="transmembrane region" description="Helical" evidence="1">
    <location>
        <begin position="267"/>
        <end position="297"/>
    </location>
</feature>
<dbReference type="PANTHER" id="PTHR23028:SF134">
    <property type="entry name" value="PUTATIVE (AFU_ORTHOLOGUE AFUA_4G08520)-RELATED"/>
    <property type="match status" value="1"/>
</dbReference>
<dbReference type="EMBL" id="KQ947404">
    <property type="protein sequence ID" value="KUJ23941.1"/>
    <property type="molecule type" value="Genomic_DNA"/>
</dbReference>
<accession>A0A194XUX9</accession>
<dbReference type="InterPro" id="IPR050879">
    <property type="entry name" value="Acyltransferase_3"/>
</dbReference>
<keyword evidence="1" id="KW-0812">Transmembrane</keyword>
<keyword evidence="1" id="KW-1133">Transmembrane helix</keyword>
<dbReference type="GO" id="GO:0016747">
    <property type="term" value="F:acyltransferase activity, transferring groups other than amino-acyl groups"/>
    <property type="evidence" value="ECO:0007669"/>
    <property type="project" value="InterPro"/>
</dbReference>
<sequence>MEVETIAKDEEVVGLLSYHSDDDHDNSLTEKTHQISLIIQVLLSTWAVISILVPSFLLPGTPKSKIHKTSYLDGLRGVASAIVYFHHFSIDCYPWTQYPYGSSPSDYHIIQLPYFNFIIQARSMVCIFFVISGFVLTKKGFTLMRNGEDGLLFGSLSSSVFRRGMRLYIPTIISTFASMLMTRQHWYFEHHWTPKLFPTFWQQFDDWLFQTKVMTCPFQYVDGNDVFMPEYDSHLWTIPVEFHGSMIVFMSMIAAGKMPYGSRIAAFAGFTCYSLWVGFWTVFLFLMGATLAAIHVWQTSSKNTPSHNLVRFPSPTQEDAPVLNQNGRHVGNIRSALSFYWSKFAEHHIESVKSTLSAHSSRITSVTSSYSERYFQMIPKRLLRLIAFINIKGIMVTMGALIGMYIICFPMARQLDHPWGYSTIMSYTPANFSRPDIPERFWRSIGAAIFVATMTQSPILQAPFTTSFAQYLGKISYSLYLIHGPLLFTLGTKMWMQAREFENWGSEDQKPIDTHRTTMYHVRFWYTFLVLSFILVWASDVFWRLVDVKSVQFASWLEKQCRKKE</sequence>